<dbReference type="InterPro" id="IPR043132">
    <property type="entry name" value="BCAT-like_C"/>
</dbReference>
<gene>
    <name evidence="2" type="ORF">GCM10009823_28010</name>
</gene>
<evidence type="ECO:0000256" key="1">
    <source>
        <dbReference type="SAM" id="MobiDB-lite"/>
    </source>
</evidence>
<dbReference type="Pfam" id="PF01063">
    <property type="entry name" value="Aminotran_4"/>
    <property type="match status" value="1"/>
</dbReference>
<sequence length="369" mass="40466">MSEDAEHGGAEHSSEPRRERGEGQMQEQAQEARPDRGGPGGPAFEAPGLWVWNRRSQRFEEERSAADRAEGAEPAGEPSENGAAGQAPPALLAADSWFVRDGHVRAFDRHAARFTLACEAQGAALVPGAALGLIAQEQETAQGARGGLGPGPAALVEQPDFWDRLARGLPRRGEWFPRIELVSPVREGSVPQLRFRLRPAPPRGEAVSLWVPEVPDPRTHPAVKGPDLDRLAQLRTQAAEWHSQDALLCTPEGVVVEAAHASLLWWEEDALCVPDPRLGVFAGVTVGLLVEEAQRRGIEVRERRVPLTDLLSREVWIANALHGLRRVRAWTGRGADDGVLARPADFVSGDVERQRERRFARWSAWLEAQ</sequence>
<proteinExistence type="predicted"/>
<name>A0ABN2X4U9_9MICO</name>
<keyword evidence="3" id="KW-1185">Reference proteome</keyword>
<evidence type="ECO:0000313" key="2">
    <source>
        <dbReference type="EMBL" id="GAA2103815.1"/>
    </source>
</evidence>
<feature type="compositionally biased region" description="Basic and acidic residues" evidence="1">
    <location>
        <begin position="57"/>
        <end position="71"/>
    </location>
</feature>
<dbReference type="RefSeq" id="WP_344337904.1">
    <property type="nucleotide sequence ID" value="NZ_BAAAPZ010000017.1"/>
</dbReference>
<dbReference type="SUPFAM" id="SSF56752">
    <property type="entry name" value="D-aminoacid aminotransferase-like PLP-dependent enzymes"/>
    <property type="match status" value="1"/>
</dbReference>
<comment type="caution">
    <text evidence="2">The sequence shown here is derived from an EMBL/GenBank/DDBJ whole genome shotgun (WGS) entry which is preliminary data.</text>
</comment>
<dbReference type="Proteomes" id="UP001500984">
    <property type="component" value="Unassembled WGS sequence"/>
</dbReference>
<feature type="region of interest" description="Disordered" evidence="1">
    <location>
        <begin position="1"/>
        <end position="87"/>
    </location>
</feature>
<dbReference type="EMBL" id="BAAAPZ010000017">
    <property type="protein sequence ID" value="GAA2103815.1"/>
    <property type="molecule type" value="Genomic_DNA"/>
</dbReference>
<dbReference type="Gene3D" id="3.20.10.10">
    <property type="entry name" value="D-amino Acid Aminotransferase, subunit A, domain 2"/>
    <property type="match status" value="1"/>
</dbReference>
<evidence type="ECO:0000313" key="3">
    <source>
        <dbReference type="Proteomes" id="UP001500984"/>
    </source>
</evidence>
<dbReference type="InterPro" id="IPR001544">
    <property type="entry name" value="Aminotrans_IV"/>
</dbReference>
<reference evidence="2 3" key="1">
    <citation type="journal article" date="2019" name="Int. J. Syst. Evol. Microbiol.">
        <title>The Global Catalogue of Microorganisms (GCM) 10K type strain sequencing project: providing services to taxonomists for standard genome sequencing and annotation.</title>
        <authorList>
            <consortium name="The Broad Institute Genomics Platform"/>
            <consortium name="The Broad Institute Genome Sequencing Center for Infectious Disease"/>
            <person name="Wu L."/>
            <person name="Ma J."/>
        </authorList>
    </citation>
    <scope>NUCLEOTIDE SEQUENCE [LARGE SCALE GENOMIC DNA]</scope>
    <source>
        <strain evidence="2 3">JCM 15900</strain>
    </source>
</reference>
<feature type="compositionally biased region" description="Low complexity" evidence="1">
    <location>
        <begin position="72"/>
        <end position="87"/>
    </location>
</feature>
<organism evidence="2 3">
    <name type="scientific">Brevibacterium salitolerans</name>
    <dbReference type="NCBI Taxonomy" id="1403566"/>
    <lineage>
        <taxon>Bacteria</taxon>
        <taxon>Bacillati</taxon>
        <taxon>Actinomycetota</taxon>
        <taxon>Actinomycetes</taxon>
        <taxon>Micrococcales</taxon>
        <taxon>Brevibacteriaceae</taxon>
        <taxon>Brevibacterium</taxon>
    </lineage>
</organism>
<feature type="compositionally biased region" description="Basic and acidic residues" evidence="1">
    <location>
        <begin position="1"/>
        <end position="22"/>
    </location>
</feature>
<protein>
    <recommendedName>
        <fullName evidence="4">Aminotransferase class IV</fullName>
    </recommendedName>
</protein>
<evidence type="ECO:0008006" key="4">
    <source>
        <dbReference type="Google" id="ProtNLM"/>
    </source>
</evidence>
<accession>A0ABN2X4U9</accession>
<dbReference type="InterPro" id="IPR036038">
    <property type="entry name" value="Aminotransferase-like"/>
</dbReference>